<dbReference type="RefSeq" id="WP_204908449.1">
    <property type="nucleotide sequence ID" value="NZ_JACJLV010000010.1"/>
</dbReference>
<keyword evidence="7" id="KW-1185">Reference proteome</keyword>
<evidence type="ECO:0000256" key="4">
    <source>
        <dbReference type="ARBA" id="ARBA00022989"/>
    </source>
</evidence>
<name>A0A938X1Z1_9CLOT</name>
<dbReference type="EMBL" id="JACJLV010000010">
    <property type="protein sequence ID" value="MBM6826401.1"/>
    <property type="molecule type" value="Genomic_DNA"/>
</dbReference>
<evidence type="ECO:0000256" key="3">
    <source>
        <dbReference type="ARBA" id="ARBA00022692"/>
    </source>
</evidence>
<dbReference type="PANTHER" id="PTHR33545:SF5">
    <property type="entry name" value="UPF0750 MEMBRANE PROTEIN YITT"/>
    <property type="match status" value="1"/>
</dbReference>
<evidence type="ECO:0000256" key="2">
    <source>
        <dbReference type="ARBA" id="ARBA00022475"/>
    </source>
</evidence>
<reference evidence="6" key="2">
    <citation type="journal article" date="2021" name="Sci. Rep.">
        <title>The distribution of antibiotic resistance genes in chicken gut microbiota commensals.</title>
        <authorList>
            <person name="Juricova H."/>
            <person name="Matiasovicova J."/>
            <person name="Kubasova T."/>
            <person name="Cejkova D."/>
            <person name="Rychlik I."/>
        </authorList>
    </citation>
    <scope>NUCLEOTIDE SEQUENCE</scope>
    <source>
        <strain evidence="6">An420c</strain>
    </source>
</reference>
<comment type="caution">
    <text evidence="6">The sequence shown here is derived from an EMBL/GenBank/DDBJ whole genome shotgun (WGS) entry which is preliminary data.</text>
</comment>
<dbReference type="GO" id="GO:0005886">
    <property type="term" value="C:plasma membrane"/>
    <property type="evidence" value="ECO:0007669"/>
    <property type="project" value="UniProtKB-SubCell"/>
</dbReference>
<keyword evidence="5" id="KW-0472">Membrane</keyword>
<dbReference type="Pfam" id="PF10035">
    <property type="entry name" value="DUF2179"/>
    <property type="match status" value="1"/>
</dbReference>
<dbReference type="InterPro" id="IPR051461">
    <property type="entry name" value="UPF0750_membrane"/>
</dbReference>
<organism evidence="6 7">
    <name type="scientific">Mordavella massiliensis</name>
    <dbReference type="NCBI Taxonomy" id="1871024"/>
    <lineage>
        <taxon>Bacteria</taxon>
        <taxon>Bacillati</taxon>
        <taxon>Bacillota</taxon>
        <taxon>Clostridia</taxon>
        <taxon>Eubacteriales</taxon>
        <taxon>Clostridiaceae</taxon>
        <taxon>Mordavella</taxon>
    </lineage>
</organism>
<dbReference type="InterPro" id="IPR019264">
    <property type="entry name" value="DUF2179"/>
</dbReference>
<dbReference type="InterPro" id="IPR003740">
    <property type="entry name" value="YitT"/>
</dbReference>
<evidence type="ECO:0000313" key="7">
    <source>
        <dbReference type="Proteomes" id="UP000713880"/>
    </source>
</evidence>
<keyword evidence="4" id="KW-1133">Transmembrane helix</keyword>
<comment type="subcellular location">
    <subcellularLocation>
        <location evidence="1">Cell membrane</location>
        <topology evidence="1">Multi-pass membrane protein</topology>
    </subcellularLocation>
</comment>
<gene>
    <name evidence="6" type="ORF">H6A13_04655</name>
</gene>
<keyword evidence="3" id="KW-0812">Transmembrane</keyword>
<sequence>MGTKKRKLAGTVIGVVGGNALIAFAVAAFIVPQGIIMGGATGIGLLLSRIIPLPLSMLVLTVNAALFIWGTIVLGKKFAVTTIASTFLYPAFLQAIQMIPGITKLTDNIMLSALYGGVILGAGIGMIVRVGASTGGTDIFALIFNKWFHIPVAVLLYVVDFLVLGSQIFDSTSEQVLYGIITLVLETVFMNKIMLFGKAQIQVFIISEKYEEIKEKVLKDVDAGVTMFYIETGYDAKEQKGVMCVLQNRKLFAVRELVQSIDPKAFITVSQINEVSGRGFTLDRVYEKGGPQAEN</sequence>
<evidence type="ECO:0000256" key="1">
    <source>
        <dbReference type="ARBA" id="ARBA00004651"/>
    </source>
</evidence>
<dbReference type="PIRSF" id="PIRSF006483">
    <property type="entry name" value="Membrane_protein_YitT"/>
    <property type="match status" value="1"/>
</dbReference>
<protein>
    <submittedName>
        <fullName evidence="6">YitT family protein</fullName>
    </submittedName>
</protein>
<dbReference type="Pfam" id="PF02588">
    <property type="entry name" value="YitT_membrane"/>
    <property type="match status" value="1"/>
</dbReference>
<dbReference type="CDD" id="cd16380">
    <property type="entry name" value="YitT_C"/>
    <property type="match status" value="1"/>
</dbReference>
<keyword evidence="2" id="KW-1003">Cell membrane</keyword>
<dbReference type="AlphaFoldDB" id="A0A938X1Z1"/>
<dbReference type="Proteomes" id="UP000713880">
    <property type="component" value="Unassembled WGS sequence"/>
</dbReference>
<accession>A0A938X1Z1</accession>
<dbReference type="PANTHER" id="PTHR33545">
    <property type="entry name" value="UPF0750 MEMBRANE PROTEIN YITT-RELATED"/>
    <property type="match status" value="1"/>
</dbReference>
<evidence type="ECO:0000313" key="6">
    <source>
        <dbReference type="EMBL" id="MBM6826401.1"/>
    </source>
</evidence>
<dbReference type="InterPro" id="IPR015867">
    <property type="entry name" value="N-reg_PII/ATP_PRibTrfase_C"/>
</dbReference>
<proteinExistence type="predicted"/>
<evidence type="ECO:0000256" key="5">
    <source>
        <dbReference type="ARBA" id="ARBA00023136"/>
    </source>
</evidence>
<dbReference type="Gene3D" id="3.30.70.120">
    <property type="match status" value="1"/>
</dbReference>
<reference evidence="6" key="1">
    <citation type="submission" date="2020-08" db="EMBL/GenBank/DDBJ databases">
        <authorList>
            <person name="Cejkova D."/>
            <person name="Kubasova T."/>
            <person name="Jahodarova E."/>
            <person name="Rychlik I."/>
        </authorList>
    </citation>
    <scope>NUCLEOTIDE SEQUENCE</scope>
    <source>
        <strain evidence="6">An420c</strain>
    </source>
</reference>